<dbReference type="Gene3D" id="3.30.460.10">
    <property type="entry name" value="Beta Polymerase, domain 2"/>
    <property type="match status" value="1"/>
</dbReference>
<dbReference type="PANTHER" id="PTHR43852:SF3">
    <property type="entry name" value="NUCLEOTIDYLTRANSFERASE"/>
    <property type="match status" value="1"/>
</dbReference>
<sequence>MKKVRKKMNKELQKIIEEVKNHPKVVAIYLFGSYARGEEKPLSDIDIAVILKDPDKKDEADIGSLYSEKIDLVLFHRLPLHIQYEVFKYGKELFVRDEDYLLELKLAVLRKYLEYSRVYNYMQSEVLRGSKR</sequence>
<comment type="caution">
    <text evidence="2">The sequence shown here is derived from an EMBL/GenBank/DDBJ whole genome shotgun (WGS) entry which is preliminary data.</text>
</comment>
<evidence type="ECO:0000313" key="2">
    <source>
        <dbReference type="EMBL" id="HEW45382.1"/>
    </source>
</evidence>
<evidence type="ECO:0000259" key="1">
    <source>
        <dbReference type="Pfam" id="PF18765"/>
    </source>
</evidence>
<dbReference type="EMBL" id="DSFP01000023">
    <property type="protein sequence ID" value="HEW45382.1"/>
    <property type="molecule type" value="Genomic_DNA"/>
</dbReference>
<dbReference type="Pfam" id="PF18765">
    <property type="entry name" value="Polbeta"/>
    <property type="match status" value="1"/>
</dbReference>
<name>A0A7C2V4F0_9AQUI</name>
<reference evidence="2" key="1">
    <citation type="journal article" date="2020" name="mSystems">
        <title>Genome- and Community-Level Interaction Insights into Carbon Utilization and Element Cycling Functions of Hydrothermarchaeota in Hydrothermal Sediment.</title>
        <authorList>
            <person name="Zhou Z."/>
            <person name="Liu Y."/>
            <person name="Xu W."/>
            <person name="Pan J."/>
            <person name="Luo Z.H."/>
            <person name="Li M."/>
        </authorList>
    </citation>
    <scope>NUCLEOTIDE SEQUENCE [LARGE SCALE GENOMIC DNA]</scope>
    <source>
        <strain evidence="2">SpSt-132</strain>
    </source>
</reference>
<dbReference type="InterPro" id="IPR052930">
    <property type="entry name" value="TA_antitoxin_MntA"/>
</dbReference>
<dbReference type="InterPro" id="IPR043519">
    <property type="entry name" value="NT_sf"/>
</dbReference>
<protein>
    <submittedName>
        <fullName evidence="2">Nucleotidyltransferase domain-containing protein</fullName>
    </submittedName>
</protein>
<dbReference type="GO" id="GO:0016740">
    <property type="term" value="F:transferase activity"/>
    <property type="evidence" value="ECO:0007669"/>
    <property type="project" value="UniProtKB-KW"/>
</dbReference>
<feature type="domain" description="Polymerase beta nucleotidyltransferase" evidence="1">
    <location>
        <begin position="13"/>
        <end position="99"/>
    </location>
</feature>
<accession>A0A7C2V4F0</accession>
<dbReference type="SUPFAM" id="SSF81301">
    <property type="entry name" value="Nucleotidyltransferase"/>
    <property type="match status" value="1"/>
</dbReference>
<dbReference type="CDD" id="cd05403">
    <property type="entry name" value="NT_KNTase_like"/>
    <property type="match status" value="1"/>
</dbReference>
<gene>
    <name evidence="2" type="ORF">ENO47_01735</name>
</gene>
<keyword evidence="2" id="KW-0808">Transferase</keyword>
<dbReference type="AlphaFoldDB" id="A0A7C2V4F0"/>
<dbReference type="InterPro" id="IPR041633">
    <property type="entry name" value="Polbeta"/>
</dbReference>
<proteinExistence type="predicted"/>
<organism evidence="2">
    <name type="scientific">Hydrogenobacter sp</name>
    <dbReference type="NCBI Taxonomy" id="2152829"/>
    <lineage>
        <taxon>Bacteria</taxon>
        <taxon>Pseudomonadati</taxon>
        <taxon>Aquificota</taxon>
        <taxon>Aquificia</taxon>
        <taxon>Aquificales</taxon>
        <taxon>Aquificaceae</taxon>
        <taxon>Hydrogenobacter</taxon>
    </lineage>
</organism>
<dbReference type="NCBIfam" id="NF047752">
    <property type="entry name" value="MntA_antitoxin"/>
    <property type="match status" value="1"/>
</dbReference>
<dbReference type="PANTHER" id="PTHR43852">
    <property type="entry name" value="NUCLEOTIDYLTRANSFERASE"/>
    <property type="match status" value="1"/>
</dbReference>